<proteinExistence type="inferred from homology"/>
<keyword evidence="9" id="KW-1185">Reference proteome</keyword>
<keyword evidence="4" id="KW-1015">Disulfide bond</keyword>
<comment type="similarity">
    <text evidence="1 6">Belongs to the type-B carboxylesterase/lipase family.</text>
</comment>
<dbReference type="AlphaFoldDB" id="A0A1B0DKT9"/>
<evidence type="ECO:0000256" key="2">
    <source>
        <dbReference type="ARBA" id="ARBA00022487"/>
    </source>
</evidence>
<dbReference type="Gene3D" id="3.40.50.1820">
    <property type="entry name" value="alpha/beta hydrolase"/>
    <property type="match status" value="1"/>
</dbReference>
<dbReference type="Proteomes" id="UP000092462">
    <property type="component" value="Unassembled WGS sequence"/>
</dbReference>
<organism evidence="8 9">
    <name type="scientific">Phlebotomus papatasi</name>
    <name type="common">Sandfly</name>
    <dbReference type="NCBI Taxonomy" id="29031"/>
    <lineage>
        <taxon>Eukaryota</taxon>
        <taxon>Metazoa</taxon>
        <taxon>Ecdysozoa</taxon>
        <taxon>Arthropoda</taxon>
        <taxon>Hexapoda</taxon>
        <taxon>Insecta</taxon>
        <taxon>Pterygota</taxon>
        <taxon>Neoptera</taxon>
        <taxon>Endopterygota</taxon>
        <taxon>Diptera</taxon>
        <taxon>Nematocera</taxon>
        <taxon>Psychodoidea</taxon>
        <taxon>Psychodidae</taxon>
        <taxon>Phlebotomus</taxon>
        <taxon>Phlebotomus</taxon>
    </lineage>
</organism>
<keyword evidence="5" id="KW-0325">Glycoprotein</keyword>
<reference evidence="8" key="1">
    <citation type="submission" date="2022-08" db="UniProtKB">
        <authorList>
            <consortium name="EnsemblMetazoa"/>
        </authorList>
    </citation>
    <scope>IDENTIFICATION</scope>
    <source>
        <strain evidence="8">Israel</strain>
    </source>
</reference>
<evidence type="ECO:0000259" key="7">
    <source>
        <dbReference type="Pfam" id="PF00135"/>
    </source>
</evidence>
<dbReference type="Pfam" id="PF00135">
    <property type="entry name" value="COesterase"/>
    <property type="match status" value="1"/>
</dbReference>
<dbReference type="EnsemblMetazoa" id="PPAI008883-RA">
    <property type="protein sequence ID" value="PPAI008883-PA"/>
    <property type="gene ID" value="PPAI008883"/>
</dbReference>
<keyword evidence="2" id="KW-0719">Serine esterase</keyword>
<keyword evidence="3 6" id="KW-0378">Hydrolase</keyword>
<evidence type="ECO:0000313" key="9">
    <source>
        <dbReference type="Proteomes" id="UP000092462"/>
    </source>
</evidence>
<dbReference type="SUPFAM" id="SSF53474">
    <property type="entry name" value="alpha/beta-Hydrolases"/>
    <property type="match status" value="1"/>
</dbReference>
<dbReference type="PANTHER" id="PTHR11559">
    <property type="entry name" value="CARBOXYLESTERASE"/>
    <property type="match status" value="1"/>
</dbReference>
<evidence type="ECO:0000256" key="5">
    <source>
        <dbReference type="ARBA" id="ARBA00023180"/>
    </source>
</evidence>
<dbReference type="VEuPathDB" id="VectorBase:PPAI008883"/>
<protein>
    <recommendedName>
        <fullName evidence="6">Carboxylic ester hydrolase</fullName>
        <ecNumber evidence="6">3.1.1.-</ecNumber>
    </recommendedName>
</protein>
<evidence type="ECO:0000256" key="1">
    <source>
        <dbReference type="ARBA" id="ARBA00005964"/>
    </source>
</evidence>
<sequence length="220" mass="24708">MVNRTYGTGLFSRGFCHFLGIPYAKPPLGSRQFRPPEGVNLQDFPAKFWNFTQRSENCIQYDFENNGLNGSEDCLFLNVYSKPWVSHLQPVVVWIHGGTFNFGSGFSDSADLPDLLINNNITVVTLNYRLGVLGFLYREGESVTRNNGLKDQQEALRWVQRNIAHFGGDPTKVTLMGWSAGSAAVSYHLYDSTSEGLFHAAIMMSGSFLLVNWKFKSSPF</sequence>
<dbReference type="InterPro" id="IPR019826">
    <property type="entry name" value="Carboxylesterase_B_AS"/>
</dbReference>
<evidence type="ECO:0000256" key="3">
    <source>
        <dbReference type="ARBA" id="ARBA00022801"/>
    </source>
</evidence>
<name>A0A1B0DKT9_PHLPP</name>
<dbReference type="InterPro" id="IPR029058">
    <property type="entry name" value="AB_hydrolase_fold"/>
</dbReference>
<accession>A0A1B0DKT9</accession>
<evidence type="ECO:0000256" key="6">
    <source>
        <dbReference type="RuleBase" id="RU361235"/>
    </source>
</evidence>
<dbReference type="GO" id="GO:0052689">
    <property type="term" value="F:carboxylic ester hydrolase activity"/>
    <property type="evidence" value="ECO:0007669"/>
    <property type="project" value="UniProtKB-KW"/>
</dbReference>
<evidence type="ECO:0000256" key="4">
    <source>
        <dbReference type="ARBA" id="ARBA00023157"/>
    </source>
</evidence>
<evidence type="ECO:0000313" key="8">
    <source>
        <dbReference type="EnsemblMetazoa" id="PPAI008883-PA"/>
    </source>
</evidence>
<dbReference type="EMBL" id="AJVK01016112">
    <property type="status" value="NOT_ANNOTATED_CDS"/>
    <property type="molecule type" value="Genomic_DNA"/>
</dbReference>
<dbReference type="VEuPathDB" id="VectorBase:PPAPM1_001569"/>
<dbReference type="EC" id="3.1.1.-" evidence="6"/>
<dbReference type="InterPro" id="IPR002018">
    <property type="entry name" value="CarbesteraseB"/>
</dbReference>
<dbReference type="InterPro" id="IPR050309">
    <property type="entry name" value="Type-B_Carboxylest/Lipase"/>
</dbReference>
<feature type="domain" description="Carboxylesterase type B" evidence="7">
    <location>
        <begin position="15"/>
        <end position="214"/>
    </location>
</feature>
<dbReference type="PROSITE" id="PS00122">
    <property type="entry name" value="CARBOXYLESTERASE_B_1"/>
    <property type="match status" value="1"/>
</dbReference>